<dbReference type="Pfam" id="PF00135">
    <property type="entry name" value="COesterase"/>
    <property type="match status" value="1"/>
</dbReference>
<dbReference type="Gene3D" id="3.40.50.1820">
    <property type="entry name" value="alpha/beta hydrolase"/>
    <property type="match status" value="1"/>
</dbReference>
<sequence length="76" mass="8426">MLMILSVTVCSEIDCLYLNVYSPADKKNKLPVMVWINGGNFVFGGASRYNGSALSAYENIVVVIIQYRLGLLGFFK</sequence>
<protein>
    <recommendedName>
        <fullName evidence="2">Carboxylesterase type B domain-containing protein</fullName>
    </recommendedName>
</protein>
<accession>A0A8C9FNL0</accession>
<evidence type="ECO:0000256" key="1">
    <source>
        <dbReference type="ARBA" id="ARBA00005964"/>
    </source>
</evidence>
<evidence type="ECO:0000259" key="2">
    <source>
        <dbReference type="Pfam" id="PF00135"/>
    </source>
</evidence>
<proteinExistence type="inferred from homology"/>
<name>A0A8C9FNL0_PAVCR</name>
<dbReference type="AlphaFoldDB" id="A0A8C9FNL0"/>
<dbReference type="SUPFAM" id="SSF53474">
    <property type="entry name" value="alpha/beta-Hydrolases"/>
    <property type="match status" value="1"/>
</dbReference>
<dbReference type="InterPro" id="IPR050309">
    <property type="entry name" value="Type-B_Carboxylest/Lipase"/>
</dbReference>
<reference evidence="3" key="2">
    <citation type="submission" date="2025-09" db="UniProtKB">
        <authorList>
            <consortium name="Ensembl"/>
        </authorList>
    </citation>
    <scope>IDENTIFICATION</scope>
</reference>
<comment type="similarity">
    <text evidence="1">Belongs to the type-B carboxylesterase/lipase family.</text>
</comment>
<keyword evidence="4" id="KW-1185">Reference proteome</keyword>
<organism evidence="3 4">
    <name type="scientific">Pavo cristatus</name>
    <name type="common">Indian peafowl</name>
    <name type="synonym">Blue peafowl</name>
    <dbReference type="NCBI Taxonomy" id="9049"/>
    <lineage>
        <taxon>Eukaryota</taxon>
        <taxon>Metazoa</taxon>
        <taxon>Chordata</taxon>
        <taxon>Craniata</taxon>
        <taxon>Vertebrata</taxon>
        <taxon>Euteleostomi</taxon>
        <taxon>Archelosauria</taxon>
        <taxon>Archosauria</taxon>
        <taxon>Dinosauria</taxon>
        <taxon>Saurischia</taxon>
        <taxon>Theropoda</taxon>
        <taxon>Coelurosauria</taxon>
        <taxon>Aves</taxon>
        <taxon>Neognathae</taxon>
        <taxon>Galloanserae</taxon>
        <taxon>Galliformes</taxon>
        <taxon>Phasianidae</taxon>
        <taxon>Phasianinae</taxon>
        <taxon>Pavo</taxon>
    </lineage>
</organism>
<feature type="domain" description="Carboxylesterase type B" evidence="2">
    <location>
        <begin position="14"/>
        <end position="75"/>
    </location>
</feature>
<dbReference type="Ensembl" id="ENSPSTT00000019385.1">
    <property type="protein sequence ID" value="ENSPSTP00000018500.1"/>
    <property type="gene ID" value="ENSPSTG00000013290.1"/>
</dbReference>
<dbReference type="InterPro" id="IPR029058">
    <property type="entry name" value="AB_hydrolase_fold"/>
</dbReference>
<evidence type="ECO:0000313" key="4">
    <source>
        <dbReference type="Proteomes" id="UP000694428"/>
    </source>
</evidence>
<dbReference type="Proteomes" id="UP000694428">
    <property type="component" value="Unplaced"/>
</dbReference>
<evidence type="ECO:0000313" key="3">
    <source>
        <dbReference type="Ensembl" id="ENSPSTP00000018500.1"/>
    </source>
</evidence>
<reference evidence="3" key="1">
    <citation type="submission" date="2025-08" db="UniProtKB">
        <authorList>
            <consortium name="Ensembl"/>
        </authorList>
    </citation>
    <scope>IDENTIFICATION</scope>
</reference>
<dbReference type="PANTHER" id="PTHR11559">
    <property type="entry name" value="CARBOXYLESTERASE"/>
    <property type="match status" value="1"/>
</dbReference>
<dbReference type="InterPro" id="IPR002018">
    <property type="entry name" value="CarbesteraseB"/>
</dbReference>